<dbReference type="RefSeq" id="WP_261201748.1">
    <property type="nucleotide sequence ID" value="NZ_JAMXFA010000014.1"/>
</dbReference>
<accession>A0ABT2N718</accession>
<proteinExistence type="predicted"/>
<gene>
    <name evidence="1" type="ORF">NG792_12265</name>
</gene>
<name>A0ABT2N718_9CYAN</name>
<keyword evidence="2" id="KW-1185">Reference proteome</keyword>
<reference evidence="1 2" key="1">
    <citation type="journal article" date="2022" name="Front. Microbiol.">
        <title>High genomic differentiation and limited gene flow indicate recent cryptic speciation within the genus Laspinema (cyanobacteria).</title>
        <authorList>
            <person name="Stanojkovic A."/>
            <person name="Skoupy S."/>
            <person name="Skaloud P."/>
            <person name="Dvorak P."/>
        </authorList>
    </citation>
    <scope>NUCLEOTIDE SEQUENCE [LARGE SCALE GENOMIC DNA]</scope>
    <source>
        <strain evidence="1 2">D3b</strain>
    </source>
</reference>
<protein>
    <submittedName>
        <fullName evidence="1">Uncharacterized protein</fullName>
    </submittedName>
</protein>
<evidence type="ECO:0000313" key="1">
    <source>
        <dbReference type="EMBL" id="MCT7978483.1"/>
    </source>
</evidence>
<evidence type="ECO:0000313" key="2">
    <source>
        <dbReference type="Proteomes" id="UP001525961"/>
    </source>
</evidence>
<organism evidence="1 2">
    <name type="scientific">Laspinema olomoucense D3b</name>
    <dbReference type="NCBI Taxonomy" id="2953688"/>
    <lineage>
        <taxon>Bacteria</taxon>
        <taxon>Bacillati</taxon>
        <taxon>Cyanobacteriota</taxon>
        <taxon>Cyanophyceae</taxon>
        <taxon>Oscillatoriophycideae</taxon>
        <taxon>Oscillatoriales</taxon>
        <taxon>Laspinemataceae</taxon>
        <taxon>Laspinema</taxon>
        <taxon>Laspinema olomoucense</taxon>
    </lineage>
</organism>
<dbReference type="Proteomes" id="UP001525961">
    <property type="component" value="Unassembled WGS sequence"/>
</dbReference>
<dbReference type="EMBL" id="JAMXFA010000014">
    <property type="protein sequence ID" value="MCT7978483.1"/>
    <property type="molecule type" value="Genomic_DNA"/>
</dbReference>
<comment type="caution">
    <text evidence="1">The sequence shown here is derived from an EMBL/GenBank/DDBJ whole genome shotgun (WGS) entry which is preliminary data.</text>
</comment>
<sequence length="86" mass="9610">MKAIETTATINENGELTLDRSVEVTKPQRVRVIVLMIEEGEEDPDETPTEIAIEGIRQGLREALTGQIMPLSQMWEGIDAELSPKF</sequence>